<dbReference type="Pfam" id="PF14559">
    <property type="entry name" value="TPR_19"/>
    <property type="match status" value="1"/>
</dbReference>
<protein>
    <submittedName>
        <fullName evidence="3">Uncharacterized protein</fullName>
    </submittedName>
</protein>
<organism evidence="3 4">
    <name type="scientific">Candidatus Sulfotelmatobacter kueseliae</name>
    <dbReference type="NCBI Taxonomy" id="2042962"/>
    <lineage>
        <taxon>Bacteria</taxon>
        <taxon>Pseudomonadati</taxon>
        <taxon>Acidobacteriota</taxon>
        <taxon>Terriglobia</taxon>
        <taxon>Terriglobales</taxon>
        <taxon>Candidatus Korobacteraceae</taxon>
        <taxon>Candidatus Sulfotelmatobacter</taxon>
    </lineage>
</organism>
<feature type="compositionally biased region" description="Low complexity" evidence="1">
    <location>
        <begin position="41"/>
        <end position="59"/>
    </location>
</feature>
<evidence type="ECO:0000313" key="4">
    <source>
        <dbReference type="Proteomes" id="UP000238701"/>
    </source>
</evidence>
<feature type="region of interest" description="Disordered" evidence="1">
    <location>
        <begin position="18"/>
        <end position="126"/>
    </location>
</feature>
<dbReference type="Gene3D" id="1.25.40.10">
    <property type="entry name" value="Tetratricopeptide repeat domain"/>
    <property type="match status" value="1"/>
</dbReference>
<dbReference type="AlphaFoldDB" id="A0A2U3L0L4"/>
<gene>
    <name evidence="3" type="ORF">SBA1_60015</name>
</gene>
<proteinExistence type="predicted"/>
<evidence type="ECO:0000313" key="3">
    <source>
        <dbReference type="EMBL" id="SPF45461.1"/>
    </source>
</evidence>
<name>A0A2U3L0L4_9BACT</name>
<feature type="chain" id="PRO_5015768512" evidence="2">
    <location>
        <begin position="19"/>
        <end position="221"/>
    </location>
</feature>
<dbReference type="Proteomes" id="UP000238701">
    <property type="component" value="Unassembled WGS sequence"/>
</dbReference>
<reference evidence="4" key="1">
    <citation type="submission" date="2018-02" db="EMBL/GenBank/DDBJ databases">
        <authorList>
            <person name="Hausmann B."/>
        </authorList>
    </citation>
    <scope>NUCLEOTIDE SEQUENCE [LARGE SCALE GENOMIC DNA]</scope>
    <source>
        <strain evidence="4">Peat soil MAG SbA1</strain>
    </source>
</reference>
<dbReference type="InterPro" id="IPR011990">
    <property type="entry name" value="TPR-like_helical_dom_sf"/>
</dbReference>
<evidence type="ECO:0000256" key="2">
    <source>
        <dbReference type="SAM" id="SignalP"/>
    </source>
</evidence>
<evidence type="ECO:0000256" key="1">
    <source>
        <dbReference type="SAM" id="MobiDB-lite"/>
    </source>
</evidence>
<dbReference type="SUPFAM" id="SSF48452">
    <property type="entry name" value="TPR-like"/>
    <property type="match status" value="1"/>
</dbReference>
<dbReference type="EMBL" id="OMOD01000155">
    <property type="protein sequence ID" value="SPF45461.1"/>
    <property type="molecule type" value="Genomic_DNA"/>
</dbReference>
<accession>A0A2U3L0L4</accession>
<dbReference type="OrthoDB" id="120877at2"/>
<keyword evidence="2" id="KW-0732">Signal</keyword>
<feature type="signal peptide" evidence="2">
    <location>
        <begin position="1"/>
        <end position="18"/>
    </location>
</feature>
<sequence>MRVWFLLVLLGGCLSAWAQSTSKPDGSAPANSSTPNPPTQNSPTPDASSSSASQSSSAPNPAPPRSDHVDVSALDNEPGESSSKDTEIDLSPPADDAKTHPKSAEAVTEAESPAAGGEVSEFHPWNPHKAAKDVEVGDFYFKKKNYAGAESRYREALLYKDNDAIATFRLAVCLEKMDRPDEARQEYESYLKILPYGPQAEDAKKAIARLTNPAAEGKPAK</sequence>